<proteinExistence type="predicted"/>
<evidence type="ECO:0000313" key="1">
    <source>
        <dbReference type="EMBL" id="DAG00830.1"/>
    </source>
</evidence>
<reference evidence="1" key="1">
    <citation type="journal article" date="2021" name="Proc. Natl. Acad. Sci. U.S.A.">
        <title>A Catalog of Tens of Thousands of Viruses from Human Metagenomes Reveals Hidden Associations with Chronic Diseases.</title>
        <authorList>
            <person name="Tisza M.J."/>
            <person name="Buck C.B."/>
        </authorList>
    </citation>
    <scope>NUCLEOTIDE SEQUENCE</scope>
    <source>
        <strain evidence="1">CtncN39</strain>
    </source>
</reference>
<name>A0A8S5V276_9CAUD</name>
<protein>
    <submittedName>
        <fullName evidence="1">Uncharacterized protein</fullName>
    </submittedName>
</protein>
<accession>A0A8S5V276</accession>
<organism evidence="1">
    <name type="scientific">Myoviridae sp. ctncN39</name>
    <dbReference type="NCBI Taxonomy" id="2825170"/>
    <lineage>
        <taxon>Viruses</taxon>
        <taxon>Duplodnaviria</taxon>
        <taxon>Heunggongvirae</taxon>
        <taxon>Uroviricota</taxon>
        <taxon>Caudoviricetes</taxon>
    </lineage>
</organism>
<dbReference type="EMBL" id="BK016183">
    <property type="protein sequence ID" value="DAG00830.1"/>
    <property type="molecule type" value="Genomic_DNA"/>
</dbReference>
<sequence>MNNQAPRGPASGSNPFLLWTNPTTNAAFTEQTITMERSEICLTKGDV</sequence>